<dbReference type="Proteomes" id="UP000182998">
    <property type="component" value="Unassembled WGS sequence"/>
</dbReference>
<evidence type="ECO:0000313" key="2">
    <source>
        <dbReference type="EMBL" id="SCY00216.1"/>
    </source>
</evidence>
<dbReference type="STRING" id="451.B6N58_00165"/>
<dbReference type="AlphaFoldDB" id="A0A098GAF1"/>
<dbReference type="KEGG" id="tmc:LMI_0033"/>
<dbReference type="EMBL" id="FMVN01000003">
    <property type="protein sequence ID" value="SCY00216.1"/>
    <property type="molecule type" value="Genomic_DNA"/>
</dbReference>
<dbReference type="EMBL" id="LN614830">
    <property type="protein sequence ID" value="CEG59408.1"/>
    <property type="molecule type" value="Genomic_DNA"/>
</dbReference>
<dbReference type="HOGENOM" id="CLU_2358700_0_0_6"/>
<keyword evidence="4" id="KW-1185">Reference proteome</keyword>
<gene>
    <name evidence="1" type="ORF">LMI_0033</name>
    <name evidence="2" type="ORF">SAMN02982997_00566</name>
</gene>
<evidence type="ECO:0000313" key="3">
    <source>
        <dbReference type="Proteomes" id="UP000032414"/>
    </source>
</evidence>
<reference evidence="2 4" key="3">
    <citation type="submission" date="2016-10" db="EMBL/GenBank/DDBJ databases">
        <authorList>
            <person name="Varghese N."/>
            <person name="Submissions S."/>
        </authorList>
    </citation>
    <scope>NUCLEOTIDE SEQUENCE [LARGE SCALE GENOMIC DNA]</scope>
    <source>
        <strain evidence="2 4">ATCC 33218</strain>
    </source>
</reference>
<evidence type="ECO:0000313" key="1">
    <source>
        <dbReference type="EMBL" id="CEG59408.1"/>
    </source>
</evidence>
<protein>
    <submittedName>
        <fullName evidence="1">Uncharacterized protein</fullName>
    </submittedName>
</protein>
<accession>A0A098GAF1</accession>
<organism evidence="1 3">
    <name type="scientific">Legionella micdadei</name>
    <name type="common">Tatlockia micdadei</name>
    <dbReference type="NCBI Taxonomy" id="451"/>
    <lineage>
        <taxon>Bacteria</taxon>
        <taxon>Pseudomonadati</taxon>
        <taxon>Pseudomonadota</taxon>
        <taxon>Gammaproteobacteria</taxon>
        <taxon>Legionellales</taxon>
        <taxon>Legionellaceae</taxon>
        <taxon>Legionella</taxon>
    </lineage>
</organism>
<reference evidence="1" key="2">
    <citation type="submission" date="2014-09" db="EMBL/GenBank/DDBJ databases">
        <authorList>
            <person name="GOMEZ-VALERO Laura"/>
        </authorList>
    </citation>
    <scope>NUCLEOTIDE SEQUENCE</scope>
    <source>
        <strain evidence="1">ATCC33218</strain>
    </source>
</reference>
<proteinExistence type="predicted"/>
<dbReference type="Proteomes" id="UP000032414">
    <property type="component" value="Chromosome I"/>
</dbReference>
<evidence type="ECO:0000313" key="4">
    <source>
        <dbReference type="Proteomes" id="UP000182998"/>
    </source>
</evidence>
<reference evidence="3" key="1">
    <citation type="submission" date="2014-09" db="EMBL/GenBank/DDBJ databases">
        <authorList>
            <person name="Gomez-Valero L."/>
        </authorList>
    </citation>
    <scope>NUCLEOTIDE SEQUENCE [LARGE SCALE GENOMIC DNA]</scope>
    <source>
        <strain evidence="3">ATCC33218</strain>
    </source>
</reference>
<sequence length="96" mass="10843">MAKNKIAKKEQLALDDDFEFMFNDDLSSFGEEDMTSAINGLINASNQQMKIAFELTKLIAGSNNTEDQVFSVYQKALKIVCENYSLKTMLKEFEAS</sequence>
<dbReference type="PATRIC" id="fig|451.8.peg.1007"/>
<name>A0A098GAF1_LEGMI</name>